<dbReference type="AlphaFoldDB" id="A0A1D2MP20"/>
<feature type="region of interest" description="Disordered" evidence="2">
    <location>
        <begin position="102"/>
        <end position="122"/>
    </location>
</feature>
<evidence type="ECO:0000256" key="1">
    <source>
        <dbReference type="SAM" id="Coils"/>
    </source>
</evidence>
<protein>
    <submittedName>
        <fullName evidence="3">Uncharacterized protein</fullName>
    </submittedName>
</protein>
<evidence type="ECO:0000313" key="3">
    <source>
        <dbReference type="EMBL" id="ODM94819.1"/>
    </source>
</evidence>
<sequence>MRGEYQHYRDEAEILAWKTITERLTHIPDPEPMDLFKYVQYQQRPYGNQRLEIINECLRDEIRELEATIDELQDTICYLERNTKPINPLLLADKQEVRAIPPLSTDSKNADEETHPKFEKHEVRKGSPYLEVVVIHNL</sequence>
<name>A0A1D2MP20_ORCCI</name>
<proteinExistence type="predicted"/>
<accession>A0A1D2MP20</accession>
<dbReference type="EMBL" id="LJIJ01000745">
    <property type="protein sequence ID" value="ODM94819.1"/>
    <property type="molecule type" value="Genomic_DNA"/>
</dbReference>
<keyword evidence="4" id="KW-1185">Reference proteome</keyword>
<evidence type="ECO:0000256" key="2">
    <source>
        <dbReference type="SAM" id="MobiDB-lite"/>
    </source>
</evidence>
<dbReference type="Proteomes" id="UP000094527">
    <property type="component" value="Unassembled WGS sequence"/>
</dbReference>
<feature type="coiled-coil region" evidence="1">
    <location>
        <begin position="48"/>
        <end position="75"/>
    </location>
</feature>
<feature type="compositionally biased region" description="Basic and acidic residues" evidence="2">
    <location>
        <begin position="108"/>
        <end position="122"/>
    </location>
</feature>
<comment type="caution">
    <text evidence="3">The sequence shown here is derived from an EMBL/GenBank/DDBJ whole genome shotgun (WGS) entry which is preliminary data.</text>
</comment>
<keyword evidence="1" id="KW-0175">Coiled coil</keyword>
<reference evidence="3 4" key="1">
    <citation type="journal article" date="2016" name="Genome Biol. Evol.">
        <title>Gene Family Evolution Reflects Adaptation to Soil Environmental Stressors in the Genome of the Collembolan Orchesella cincta.</title>
        <authorList>
            <person name="Faddeeva-Vakhrusheva A."/>
            <person name="Derks M.F."/>
            <person name="Anvar S.Y."/>
            <person name="Agamennone V."/>
            <person name="Suring W."/>
            <person name="Smit S."/>
            <person name="van Straalen N.M."/>
            <person name="Roelofs D."/>
        </authorList>
    </citation>
    <scope>NUCLEOTIDE SEQUENCE [LARGE SCALE GENOMIC DNA]</scope>
    <source>
        <tissue evidence="3">Mixed pool</tissue>
    </source>
</reference>
<evidence type="ECO:0000313" key="4">
    <source>
        <dbReference type="Proteomes" id="UP000094527"/>
    </source>
</evidence>
<organism evidence="3 4">
    <name type="scientific">Orchesella cincta</name>
    <name type="common">Springtail</name>
    <name type="synonym">Podura cincta</name>
    <dbReference type="NCBI Taxonomy" id="48709"/>
    <lineage>
        <taxon>Eukaryota</taxon>
        <taxon>Metazoa</taxon>
        <taxon>Ecdysozoa</taxon>
        <taxon>Arthropoda</taxon>
        <taxon>Hexapoda</taxon>
        <taxon>Collembola</taxon>
        <taxon>Entomobryomorpha</taxon>
        <taxon>Entomobryoidea</taxon>
        <taxon>Orchesellidae</taxon>
        <taxon>Orchesellinae</taxon>
        <taxon>Orchesella</taxon>
    </lineage>
</organism>
<gene>
    <name evidence="3" type="ORF">Ocin01_11860</name>
</gene>